<feature type="transmembrane region" description="Helical" evidence="10">
    <location>
        <begin position="211"/>
        <end position="229"/>
    </location>
</feature>
<protein>
    <submittedName>
        <fullName evidence="14">Uncharacterized protein</fullName>
    </submittedName>
</protein>
<dbReference type="InterPro" id="IPR038770">
    <property type="entry name" value="Na+/solute_symporter_sf"/>
</dbReference>
<name>A0A2H5QBN2_CITUN</name>
<dbReference type="AlphaFoldDB" id="A0A2H5QBN2"/>
<dbReference type="Pfam" id="PF00999">
    <property type="entry name" value="Na_H_Exchanger"/>
    <property type="match status" value="1"/>
</dbReference>
<evidence type="ECO:0000256" key="4">
    <source>
        <dbReference type="ARBA" id="ARBA00022692"/>
    </source>
</evidence>
<feature type="transmembrane region" description="Helical" evidence="10">
    <location>
        <begin position="293"/>
        <end position="313"/>
    </location>
</feature>
<dbReference type="Pfam" id="PF23259">
    <property type="entry name" value="CHX17_C"/>
    <property type="match status" value="1"/>
</dbReference>
<evidence type="ECO:0000256" key="8">
    <source>
        <dbReference type="ARBA" id="ARBA00023136"/>
    </source>
</evidence>
<feature type="domain" description="Cation/H+ exchanger transmembrane" evidence="11">
    <location>
        <begin position="30"/>
        <end position="414"/>
    </location>
</feature>
<dbReference type="Gene3D" id="1.20.1530.20">
    <property type="match status" value="1"/>
</dbReference>
<keyword evidence="6 10" id="KW-1133">Transmembrane helix</keyword>
<organism evidence="14 15">
    <name type="scientific">Citrus unshiu</name>
    <name type="common">Satsuma mandarin</name>
    <name type="synonym">Citrus nobilis var. unshiu</name>
    <dbReference type="NCBI Taxonomy" id="55188"/>
    <lineage>
        <taxon>Eukaryota</taxon>
        <taxon>Viridiplantae</taxon>
        <taxon>Streptophyta</taxon>
        <taxon>Embryophyta</taxon>
        <taxon>Tracheophyta</taxon>
        <taxon>Spermatophyta</taxon>
        <taxon>Magnoliopsida</taxon>
        <taxon>eudicotyledons</taxon>
        <taxon>Gunneridae</taxon>
        <taxon>Pentapetalae</taxon>
        <taxon>rosids</taxon>
        <taxon>malvids</taxon>
        <taxon>Sapindales</taxon>
        <taxon>Rutaceae</taxon>
        <taxon>Aurantioideae</taxon>
        <taxon>Citrus</taxon>
    </lineage>
</organism>
<accession>A0A2H5QBN2</accession>
<proteinExistence type="inferred from homology"/>
<dbReference type="PANTHER" id="PTHR32468:SF18">
    <property type="entry name" value="CATION_H(+) ANTIPORTER 1"/>
    <property type="match status" value="1"/>
</dbReference>
<feature type="transmembrane region" description="Helical" evidence="10">
    <location>
        <begin position="265"/>
        <end position="281"/>
    </location>
</feature>
<keyword evidence="2" id="KW-0813">Transport</keyword>
<keyword evidence="15" id="KW-1185">Reference proteome</keyword>
<evidence type="ECO:0000313" key="14">
    <source>
        <dbReference type="EMBL" id="GAY62047.1"/>
    </source>
</evidence>
<dbReference type="Proteomes" id="UP000236630">
    <property type="component" value="Unassembled WGS sequence"/>
</dbReference>
<gene>
    <name evidence="14" type="ORF">CUMW_214770</name>
</gene>
<dbReference type="GO" id="GO:1902600">
    <property type="term" value="P:proton transmembrane transport"/>
    <property type="evidence" value="ECO:0007669"/>
    <property type="project" value="InterPro"/>
</dbReference>
<feature type="transmembrane region" description="Helical" evidence="10">
    <location>
        <begin position="18"/>
        <end position="39"/>
    </location>
</feature>
<comment type="caution">
    <text evidence="14">The sequence shown here is derived from an EMBL/GenBank/DDBJ whole genome shotgun (WGS) entry which is preliminary data.</text>
</comment>
<evidence type="ECO:0000256" key="9">
    <source>
        <dbReference type="ARBA" id="ARBA00038341"/>
    </source>
</evidence>
<feature type="transmembrane region" description="Helical" evidence="10">
    <location>
        <begin position="110"/>
        <end position="134"/>
    </location>
</feature>
<dbReference type="GO" id="GO:0015297">
    <property type="term" value="F:antiporter activity"/>
    <property type="evidence" value="ECO:0007669"/>
    <property type="project" value="InterPro"/>
</dbReference>
<dbReference type="GO" id="GO:0012505">
    <property type="term" value="C:endomembrane system"/>
    <property type="evidence" value="ECO:0007669"/>
    <property type="project" value="TreeGrafter"/>
</dbReference>
<evidence type="ECO:0000256" key="7">
    <source>
        <dbReference type="ARBA" id="ARBA00023065"/>
    </source>
</evidence>
<dbReference type="InterPro" id="IPR057290">
    <property type="entry name" value="CHX17_C"/>
</dbReference>
<keyword evidence="7" id="KW-0406">Ion transport</keyword>
<feature type="transmembrane region" description="Helical" evidence="10">
    <location>
        <begin position="79"/>
        <end position="98"/>
    </location>
</feature>
<sequence length="803" mass="90271">MEDITQELCSSIHPFNPLVSTFVQISLMLVIAHIFNLIFKPLGQPGPISQMLAGLVLSPSFLSQINKIRSFFIQDLSAFYYRVFAFISRILFMFLIGLEMDTAYLRTNMDLAATIASGGLLVSFVFGIILTYISRFVLDIKDNTPAFSITITILLANSASPVVMRLIDELKFNTSELGRLASTTSLINEVGCIIYYSSFVTVLSSKNFANAIYSIILTALLIIINMYLAKWFARWNKDSKYVSNAQVLLLLVLVVSLAFSIEVLGYNSTITGFLLGVFFPRDGKTTRTLFKKLAYSIHNFVLPIYFGYMGFQFDIRDLLKHYQNILLVLLLLFSCIASRMIGTLFVCHRLKIPRIKAVLLAFVLNLKGNFELILIDVEAGRSATWWSPMIHRMLLIVVVLNTLITGPIIASILRRNENYFAHRNTSVESLDPESEFRILSCAYEPRHASGQLVLGASFGSSISPYLMHLVELPKRRRKAKLLYNQLEDGGQYSDEEDYGGNDVLEINEAVDSFTAQTRIRISQVKIVNTFANMYEDVCNAAEDFRVTIIFLPFHKHQRIDQRLENSKEGYRTTNQKILRHAPCSVGVLVHKNQTGFQLPVAGNNSYENVVQHAAMLFFGGADDREALALSKRIGKNSNINLTVIRFLYAAKKEEESSPSSQSSSASSPMIGEPSRKVRVLRSLSRNHEIEIAKDNVFFEEFRLRYVTSGEVGLIERYVNNGIETLQVLREIMDSIEFSLFIVGKGSYGGSVMTTGLSDWEECPELGPVGDLLASSDLDIKSSVLIIQQHRQYTNNSNEDSVQG</sequence>
<keyword evidence="4 10" id="KW-0812">Transmembrane</keyword>
<dbReference type="Pfam" id="PF23256">
    <property type="entry name" value="CHX17_2nd"/>
    <property type="match status" value="1"/>
</dbReference>
<feature type="transmembrane region" description="Helical" evidence="10">
    <location>
        <begin position="179"/>
        <end position="199"/>
    </location>
</feature>
<dbReference type="InterPro" id="IPR006153">
    <property type="entry name" value="Cation/H_exchanger_TM"/>
</dbReference>
<evidence type="ECO:0000256" key="1">
    <source>
        <dbReference type="ARBA" id="ARBA00004141"/>
    </source>
</evidence>
<evidence type="ECO:0000256" key="10">
    <source>
        <dbReference type="SAM" id="Phobius"/>
    </source>
</evidence>
<feature type="transmembrane region" description="Helical" evidence="10">
    <location>
        <begin position="146"/>
        <end position="167"/>
    </location>
</feature>
<keyword evidence="8 10" id="KW-0472">Membrane</keyword>
<dbReference type="InterPro" id="IPR057291">
    <property type="entry name" value="CHX17_2nd"/>
</dbReference>
<evidence type="ECO:0000313" key="15">
    <source>
        <dbReference type="Proteomes" id="UP000236630"/>
    </source>
</evidence>
<evidence type="ECO:0000259" key="13">
    <source>
        <dbReference type="Pfam" id="PF23259"/>
    </source>
</evidence>
<evidence type="ECO:0000256" key="5">
    <source>
        <dbReference type="ARBA" id="ARBA00022958"/>
    </source>
</evidence>
<feature type="domain" description="Cation/H(+) antiporter C-terminal" evidence="13">
    <location>
        <begin position="714"/>
        <end position="789"/>
    </location>
</feature>
<evidence type="ECO:0000259" key="11">
    <source>
        <dbReference type="Pfam" id="PF00999"/>
    </source>
</evidence>
<dbReference type="InterPro" id="IPR050794">
    <property type="entry name" value="CPA2_transporter"/>
</dbReference>
<feature type="domain" description="Cation/H(+) antiporter central" evidence="12">
    <location>
        <begin position="465"/>
        <end position="595"/>
    </location>
</feature>
<comment type="subcellular location">
    <subcellularLocation>
        <location evidence="1">Membrane</location>
        <topology evidence="1">Multi-pass membrane protein</topology>
    </subcellularLocation>
</comment>
<dbReference type="SMR" id="A0A2H5QBN2"/>
<feature type="transmembrane region" description="Helical" evidence="10">
    <location>
        <begin position="389"/>
        <end position="413"/>
    </location>
</feature>
<evidence type="ECO:0000256" key="2">
    <source>
        <dbReference type="ARBA" id="ARBA00022448"/>
    </source>
</evidence>
<keyword evidence="5" id="KW-0630">Potassium</keyword>
<comment type="similarity">
    <text evidence="9">Belongs to the monovalent cation:proton antiporter 2 (CPA2) transporter (TC 2.A.37) family. CHX (TC 2.A.37.4) subfamily.</text>
</comment>
<evidence type="ECO:0000259" key="12">
    <source>
        <dbReference type="Pfam" id="PF23256"/>
    </source>
</evidence>
<feature type="transmembrane region" description="Helical" evidence="10">
    <location>
        <begin position="325"/>
        <end position="346"/>
    </location>
</feature>
<keyword evidence="3" id="KW-0633">Potassium transport</keyword>
<dbReference type="GO" id="GO:0006813">
    <property type="term" value="P:potassium ion transport"/>
    <property type="evidence" value="ECO:0007669"/>
    <property type="project" value="UniProtKB-KW"/>
</dbReference>
<dbReference type="EMBL" id="BDQV01000291">
    <property type="protein sequence ID" value="GAY62047.1"/>
    <property type="molecule type" value="Genomic_DNA"/>
</dbReference>
<dbReference type="GO" id="GO:0016020">
    <property type="term" value="C:membrane"/>
    <property type="evidence" value="ECO:0007669"/>
    <property type="project" value="UniProtKB-SubCell"/>
</dbReference>
<evidence type="ECO:0000256" key="3">
    <source>
        <dbReference type="ARBA" id="ARBA00022538"/>
    </source>
</evidence>
<dbReference type="PANTHER" id="PTHR32468">
    <property type="entry name" value="CATION/H + ANTIPORTER"/>
    <property type="match status" value="1"/>
</dbReference>
<evidence type="ECO:0000256" key="6">
    <source>
        <dbReference type="ARBA" id="ARBA00022989"/>
    </source>
</evidence>
<reference evidence="14 15" key="1">
    <citation type="journal article" date="2017" name="Front. Genet.">
        <title>Draft sequencing of the heterozygous diploid genome of Satsuma (Citrus unshiu Marc.) using a hybrid assembly approach.</title>
        <authorList>
            <person name="Shimizu T."/>
            <person name="Tanizawa Y."/>
            <person name="Mochizuki T."/>
            <person name="Nagasaki H."/>
            <person name="Yoshioka T."/>
            <person name="Toyoda A."/>
            <person name="Fujiyama A."/>
            <person name="Kaminuma E."/>
            <person name="Nakamura Y."/>
        </authorList>
    </citation>
    <scope>NUCLEOTIDE SEQUENCE [LARGE SCALE GENOMIC DNA]</scope>
    <source>
        <strain evidence="15">cv. Miyagawa wase</strain>
    </source>
</reference>
<dbReference type="GO" id="GO:0006885">
    <property type="term" value="P:regulation of pH"/>
    <property type="evidence" value="ECO:0007669"/>
    <property type="project" value="TreeGrafter"/>
</dbReference>